<evidence type="ECO:0000256" key="1">
    <source>
        <dbReference type="SAM" id="MobiDB-lite"/>
    </source>
</evidence>
<dbReference type="AlphaFoldDB" id="A0A8X6KL43"/>
<name>A0A8X6KL43_TRICU</name>
<accession>A0A8X6KL43</accession>
<organism evidence="2 3">
    <name type="scientific">Trichonephila clavata</name>
    <name type="common">Joro spider</name>
    <name type="synonym">Nephila clavata</name>
    <dbReference type="NCBI Taxonomy" id="2740835"/>
    <lineage>
        <taxon>Eukaryota</taxon>
        <taxon>Metazoa</taxon>
        <taxon>Ecdysozoa</taxon>
        <taxon>Arthropoda</taxon>
        <taxon>Chelicerata</taxon>
        <taxon>Arachnida</taxon>
        <taxon>Araneae</taxon>
        <taxon>Araneomorphae</taxon>
        <taxon>Entelegynae</taxon>
        <taxon>Araneoidea</taxon>
        <taxon>Nephilidae</taxon>
        <taxon>Trichonephila</taxon>
    </lineage>
</organism>
<comment type="caution">
    <text evidence="2">The sequence shown here is derived from an EMBL/GenBank/DDBJ whole genome shotgun (WGS) entry which is preliminary data.</text>
</comment>
<evidence type="ECO:0000313" key="3">
    <source>
        <dbReference type="Proteomes" id="UP000887116"/>
    </source>
</evidence>
<keyword evidence="3" id="KW-1185">Reference proteome</keyword>
<dbReference type="Proteomes" id="UP000887116">
    <property type="component" value="Unassembled WGS sequence"/>
</dbReference>
<reference evidence="2" key="1">
    <citation type="submission" date="2020-07" db="EMBL/GenBank/DDBJ databases">
        <title>Multicomponent nature underlies the extraordinary mechanical properties of spider dragline silk.</title>
        <authorList>
            <person name="Kono N."/>
            <person name="Nakamura H."/>
            <person name="Mori M."/>
            <person name="Yoshida Y."/>
            <person name="Ohtoshi R."/>
            <person name="Malay A.D."/>
            <person name="Moran D.A.P."/>
            <person name="Tomita M."/>
            <person name="Numata K."/>
            <person name="Arakawa K."/>
        </authorList>
    </citation>
    <scope>NUCLEOTIDE SEQUENCE</scope>
</reference>
<gene>
    <name evidence="2" type="ORF">TNCT_402381</name>
</gene>
<proteinExistence type="predicted"/>
<sequence>MAVWLRHKPGWHAGPAGRLEVGRMQRGRPTRHENEQTIYGRSRDRRRRKISHELAQQQGGQKGKSNTFVFIATILVDHGHIWRKKIYY</sequence>
<dbReference type="EMBL" id="BMAO01021775">
    <property type="protein sequence ID" value="GFQ77344.1"/>
    <property type="molecule type" value="Genomic_DNA"/>
</dbReference>
<evidence type="ECO:0000313" key="2">
    <source>
        <dbReference type="EMBL" id="GFQ77344.1"/>
    </source>
</evidence>
<protein>
    <submittedName>
        <fullName evidence="2">Uncharacterized protein</fullName>
    </submittedName>
</protein>
<feature type="region of interest" description="Disordered" evidence="1">
    <location>
        <begin position="25"/>
        <end position="62"/>
    </location>
</feature>